<name>F2D8I2_HORVV</name>
<evidence type="ECO:0000256" key="1">
    <source>
        <dbReference type="SAM" id="MobiDB-lite"/>
    </source>
</evidence>
<dbReference type="AlphaFoldDB" id="F2D8I2"/>
<reference evidence="2" key="1">
    <citation type="journal article" date="2011" name="Plant Physiol.">
        <title>Comprehensive sequence analysis of 24,783 barley full-length cDNAs derived from 12 clone libraries.</title>
        <authorList>
            <person name="Matsumoto T."/>
            <person name="Tanaka T."/>
            <person name="Sakai H."/>
            <person name="Amano N."/>
            <person name="Kanamori H."/>
            <person name="Kurita K."/>
            <person name="Kikuta A."/>
            <person name="Kamiya K."/>
            <person name="Yamamoto M."/>
            <person name="Ikawa H."/>
            <person name="Fujii N."/>
            <person name="Hori K."/>
            <person name="Itoh T."/>
            <person name="Sato K."/>
        </authorList>
    </citation>
    <scope>NUCLEOTIDE SEQUENCE</scope>
    <source>
        <tissue evidence="2">Shoot</tissue>
    </source>
</reference>
<evidence type="ECO:0000313" key="2">
    <source>
        <dbReference type="EMBL" id="BAJ91403.1"/>
    </source>
</evidence>
<protein>
    <submittedName>
        <fullName evidence="2">Predicted protein</fullName>
    </submittedName>
</protein>
<sequence>MLLSELATWPPPACSTNCAGLKKLPWHTHLILTSSTLLYSYSQPTALLPLGSPMVHTNGISCTIIAGMSEATCRSPPEPRAAATTADGEEEAVATTPFVPTGQDITAADRLRTSALGVPVRSDANNTVGVSRCKYYI</sequence>
<organism evidence="2">
    <name type="scientific">Hordeum vulgare subsp. vulgare</name>
    <name type="common">Domesticated barley</name>
    <dbReference type="NCBI Taxonomy" id="112509"/>
    <lineage>
        <taxon>Eukaryota</taxon>
        <taxon>Viridiplantae</taxon>
        <taxon>Streptophyta</taxon>
        <taxon>Embryophyta</taxon>
        <taxon>Tracheophyta</taxon>
        <taxon>Spermatophyta</taxon>
        <taxon>Magnoliopsida</taxon>
        <taxon>Liliopsida</taxon>
        <taxon>Poales</taxon>
        <taxon>Poaceae</taxon>
        <taxon>BOP clade</taxon>
        <taxon>Pooideae</taxon>
        <taxon>Triticodae</taxon>
        <taxon>Triticeae</taxon>
        <taxon>Hordeinae</taxon>
        <taxon>Hordeum</taxon>
    </lineage>
</organism>
<proteinExistence type="evidence at transcript level"/>
<accession>F2D8I2</accession>
<feature type="region of interest" description="Disordered" evidence="1">
    <location>
        <begin position="75"/>
        <end position="94"/>
    </location>
</feature>
<dbReference type="EMBL" id="AK360194">
    <property type="protein sequence ID" value="BAJ91403.1"/>
    <property type="molecule type" value="mRNA"/>
</dbReference>